<dbReference type="AlphaFoldDB" id="A0A9Q0XK30"/>
<evidence type="ECO:0000313" key="4">
    <source>
        <dbReference type="Proteomes" id="UP001142489"/>
    </source>
</evidence>
<proteinExistence type="predicted"/>
<dbReference type="Pfam" id="PF18615">
    <property type="entry name" value="SMYLE_N"/>
    <property type="match status" value="1"/>
</dbReference>
<accession>A0A9Q0XK30</accession>
<dbReference type="GO" id="GO:0007098">
    <property type="term" value="P:centrosome cycle"/>
    <property type="evidence" value="ECO:0007669"/>
    <property type="project" value="TreeGrafter"/>
</dbReference>
<dbReference type="InterPro" id="IPR040947">
    <property type="entry name" value="SMYLE_N"/>
</dbReference>
<dbReference type="OrthoDB" id="10255000at2759"/>
<name>A0A9Q0XK30_9SAUR</name>
<feature type="coiled-coil region" evidence="1">
    <location>
        <begin position="518"/>
        <end position="602"/>
    </location>
</feature>
<feature type="coiled-coil region" evidence="1">
    <location>
        <begin position="306"/>
        <end position="347"/>
    </location>
</feature>
<comment type="caution">
    <text evidence="3">The sequence shown here is derived from an EMBL/GenBank/DDBJ whole genome shotgun (WGS) entry which is preliminary data.</text>
</comment>
<dbReference type="GO" id="GO:0090063">
    <property type="term" value="P:positive regulation of microtubule nucleation"/>
    <property type="evidence" value="ECO:0007669"/>
    <property type="project" value="TreeGrafter"/>
</dbReference>
<dbReference type="EMBL" id="JAPFRF010000011">
    <property type="protein sequence ID" value="KAJ7317379.1"/>
    <property type="molecule type" value="Genomic_DNA"/>
</dbReference>
<dbReference type="GO" id="GO:0005794">
    <property type="term" value="C:Golgi apparatus"/>
    <property type="evidence" value="ECO:0007669"/>
    <property type="project" value="TreeGrafter"/>
</dbReference>
<reference evidence="3" key="1">
    <citation type="journal article" date="2023" name="DNA Res.">
        <title>Chromosome-level genome assembly of Phrynocephalus forsythii using third-generation DNA sequencing and Hi-C analysis.</title>
        <authorList>
            <person name="Qi Y."/>
            <person name="Zhao W."/>
            <person name="Zhao Y."/>
            <person name="Niu C."/>
            <person name="Cao S."/>
            <person name="Zhang Y."/>
        </authorList>
    </citation>
    <scope>NUCLEOTIDE SEQUENCE</scope>
    <source>
        <tissue evidence="3">Muscle</tissue>
    </source>
</reference>
<dbReference type="GO" id="GO:1903358">
    <property type="term" value="P:regulation of Golgi organization"/>
    <property type="evidence" value="ECO:0007669"/>
    <property type="project" value="TreeGrafter"/>
</dbReference>
<evidence type="ECO:0000259" key="2">
    <source>
        <dbReference type="Pfam" id="PF18615"/>
    </source>
</evidence>
<dbReference type="GO" id="GO:0005813">
    <property type="term" value="C:centrosome"/>
    <property type="evidence" value="ECO:0007669"/>
    <property type="project" value="TreeGrafter"/>
</dbReference>
<feature type="domain" description="Short myomegalin-like EB1 binding protein N-terminal" evidence="2">
    <location>
        <begin position="127"/>
        <end position="203"/>
    </location>
</feature>
<keyword evidence="1" id="KW-0175">Coiled coil</keyword>
<dbReference type="InterPro" id="IPR052593">
    <property type="entry name" value="MT-associated_AKAP9-binding"/>
</dbReference>
<protein>
    <recommendedName>
        <fullName evidence="2">Short myomegalin-like EB1 binding protein N-terminal domain-containing protein</fullName>
    </recommendedName>
</protein>
<evidence type="ECO:0000313" key="3">
    <source>
        <dbReference type="EMBL" id="KAJ7317379.1"/>
    </source>
</evidence>
<dbReference type="PANTHER" id="PTHR46501">
    <property type="entry name" value="MYOMEGALIN"/>
    <property type="match status" value="1"/>
</dbReference>
<sequence>MESPNNFCRLCGATLRGNHRRWLFGRSGSNSRPDLMVVLSYILDQECPQRGDGRGEFLCGKCAQALGRVYRFDTVIARVQALSIDRLQRLLSEKDQLARSLRYIHERQFPEGQRLPPPLSQEFSASLADLPHVRYQRLLQDDMALSEYECWASDADSSRVGTPCRNRSCQSCHGLRVEDADYEWVCRTPRRLGVSSPIFPLCRDKSQSMPTVHRAGSRLSLRSQSLGEAESCSMLSLETSPEVEMAWVALRALRSIGRKQLRAPEGSKIPVLAGNRRVPTPQRESPLGEEAYEEMVDEFVPLELKLRAQQALHQDLKGTFDNLKERLKAAEEELQNFQEKAQEAPDSLVILQSLGSPGAKPSMLEALLKQMARRLKERDQVLETLSSHLLALESVHREVRHLQEALKDKDADLARLNSALRTGEDTLHALHAVLQQKNQDIQRLESLCASTHESWRQREQTLLLTLKEKEALVKALQEALTSSTKDVEALANSLSSPDFAPGLLQRIQEKEDLLGQALAGQEQIIAQWQRRLQETEDDFALCFQEQLRQRSQDAREQAQEMEQLRRRLVQAEAKLAQGAVTLEEHQRQLAMLKEVADAKDRLLETFLREGEEKDRILRKLQEHWLKRTRQVAGGQGMALLAPTPTPNLNPFWPGLKTCSREQVLGEMSST</sequence>
<keyword evidence="4" id="KW-1185">Reference proteome</keyword>
<dbReference type="GO" id="GO:0060090">
    <property type="term" value="F:molecular adaptor activity"/>
    <property type="evidence" value="ECO:0007669"/>
    <property type="project" value="TreeGrafter"/>
</dbReference>
<dbReference type="Proteomes" id="UP001142489">
    <property type="component" value="Unassembled WGS sequence"/>
</dbReference>
<gene>
    <name evidence="3" type="ORF">JRQ81_003541</name>
</gene>
<feature type="coiled-coil region" evidence="1">
    <location>
        <begin position="392"/>
        <end position="486"/>
    </location>
</feature>
<dbReference type="PANTHER" id="PTHR46501:SF2">
    <property type="entry name" value="MYOMEGALIN"/>
    <property type="match status" value="1"/>
</dbReference>
<evidence type="ECO:0000256" key="1">
    <source>
        <dbReference type="SAM" id="Coils"/>
    </source>
</evidence>
<organism evidence="3 4">
    <name type="scientific">Phrynocephalus forsythii</name>
    <dbReference type="NCBI Taxonomy" id="171643"/>
    <lineage>
        <taxon>Eukaryota</taxon>
        <taxon>Metazoa</taxon>
        <taxon>Chordata</taxon>
        <taxon>Craniata</taxon>
        <taxon>Vertebrata</taxon>
        <taxon>Euteleostomi</taxon>
        <taxon>Lepidosauria</taxon>
        <taxon>Squamata</taxon>
        <taxon>Bifurcata</taxon>
        <taxon>Unidentata</taxon>
        <taxon>Episquamata</taxon>
        <taxon>Toxicofera</taxon>
        <taxon>Iguania</taxon>
        <taxon>Acrodonta</taxon>
        <taxon>Agamidae</taxon>
        <taxon>Agaminae</taxon>
        <taxon>Phrynocephalus</taxon>
    </lineage>
</organism>